<dbReference type="NCBIfam" id="NF002957">
    <property type="entry name" value="PRK03619.1"/>
    <property type="match status" value="1"/>
</dbReference>
<dbReference type="PROSITE" id="PS51273">
    <property type="entry name" value="GATASE_TYPE_1"/>
    <property type="match status" value="1"/>
</dbReference>
<evidence type="ECO:0000256" key="2">
    <source>
        <dbReference type="ARBA" id="ARBA00022598"/>
    </source>
</evidence>
<keyword evidence="2 8" id="KW-0436">Ligase</keyword>
<dbReference type="GO" id="GO:0004359">
    <property type="term" value="F:glutaminase activity"/>
    <property type="evidence" value="ECO:0007669"/>
    <property type="project" value="UniProtKB-EC"/>
</dbReference>
<evidence type="ECO:0000256" key="1">
    <source>
        <dbReference type="ARBA" id="ARBA00022490"/>
    </source>
</evidence>
<dbReference type="PANTHER" id="PTHR47552:SF1">
    <property type="entry name" value="PHOSPHORIBOSYLFORMYLGLYCINAMIDINE SYNTHASE SUBUNIT PURQ"/>
    <property type="match status" value="1"/>
</dbReference>
<dbReference type="GO" id="GO:0005524">
    <property type="term" value="F:ATP binding"/>
    <property type="evidence" value="ECO:0007669"/>
    <property type="project" value="UniProtKB-KW"/>
</dbReference>
<keyword evidence="7 8" id="KW-0315">Glutamine amidotransferase</keyword>
<dbReference type="InterPro" id="IPR010075">
    <property type="entry name" value="PRibForGlyAmidine_synth_PurQ"/>
</dbReference>
<comment type="catalytic activity">
    <reaction evidence="8">
        <text>N(2)-formyl-N(1)-(5-phospho-beta-D-ribosyl)glycinamide + L-glutamine + ATP + H2O = 2-formamido-N(1)-(5-O-phospho-beta-D-ribosyl)acetamidine + L-glutamate + ADP + phosphate + H(+)</text>
        <dbReference type="Rhea" id="RHEA:17129"/>
        <dbReference type="ChEBI" id="CHEBI:15377"/>
        <dbReference type="ChEBI" id="CHEBI:15378"/>
        <dbReference type="ChEBI" id="CHEBI:29985"/>
        <dbReference type="ChEBI" id="CHEBI:30616"/>
        <dbReference type="ChEBI" id="CHEBI:43474"/>
        <dbReference type="ChEBI" id="CHEBI:58359"/>
        <dbReference type="ChEBI" id="CHEBI:147286"/>
        <dbReference type="ChEBI" id="CHEBI:147287"/>
        <dbReference type="ChEBI" id="CHEBI:456216"/>
        <dbReference type="EC" id="6.3.5.3"/>
    </reaction>
</comment>
<dbReference type="Gene3D" id="3.40.50.880">
    <property type="match status" value="1"/>
</dbReference>
<dbReference type="UniPathway" id="UPA00074">
    <property type="reaction ID" value="UER00128"/>
</dbReference>
<evidence type="ECO:0000256" key="8">
    <source>
        <dbReference type="HAMAP-Rule" id="MF_00421"/>
    </source>
</evidence>
<dbReference type="AlphaFoldDB" id="A0A7C5Z734"/>
<dbReference type="InterPro" id="IPR029062">
    <property type="entry name" value="Class_I_gatase-like"/>
</dbReference>
<evidence type="ECO:0000256" key="3">
    <source>
        <dbReference type="ARBA" id="ARBA00022741"/>
    </source>
</evidence>
<evidence type="ECO:0000256" key="5">
    <source>
        <dbReference type="ARBA" id="ARBA00022801"/>
    </source>
</evidence>
<comment type="subunit">
    <text evidence="8">Part of the FGAM synthase complex composed of 1 PurL, 1 PurQ and 2 PurS subunits.</text>
</comment>
<dbReference type="GO" id="GO:0006189">
    <property type="term" value="P:'de novo' IMP biosynthetic process"/>
    <property type="evidence" value="ECO:0007669"/>
    <property type="project" value="UniProtKB-UniRule"/>
</dbReference>
<dbReference type="NCBIfam" id="TIGR01737">
    <property type="entry name" value="FGAM_synth_I"/>
    <property type="match status" value="1"/>
</dbReference>
<comment type="function">
    <text evidence="8">Part of the phosphoribosylformylglycinamidine synthase complex involved in the purines biosynthetic pathway. Catalyzes the ATP-dependent conversion of formylglycinamide ribonucleotide (FGAR) and glutamine to yield formylglycinamidine ribonucleotide (FGAM) and glutamate. The FGAM synthase complex is composed of three subunits. PurQ produces an ammonia molecule by converting glutamine to glutamate. PurL transfers the ammonia molecule to FGAR to form FGAM in an ATP-dependent manner. PurS interacts with PurQ and PurL and is thought to assist in the transfer of the ammonia molecule from PurQ to PurL.</text>
</comment>
<proteinExistence type="inferred from homology"/>
<keyword evidence="5 8" id="KW-0378">Hydrolase</keyword>
<evidence type="ECO:0000256" key="6">
    <source>
        <dbReference type="ARBA" id="ARBA00022840"/>
    </source>
</evidence>
<keyword evidence="1 8" id="KW-0963">Cytoplasm</keyword>
<feature type="active site" evidence="8">
    <location>
        <position position="206"/>
    </location>
</feature>
<protein>
    <recommendedName>
        <fullName evidence="8">Phosphoribosylformylglycinamidine synthase subunit PurQ</fullName>
        <shortName evidence="8">FGAM synthase</shortName>
        <ecNumber evidence="8">6.3.5.3</ecNumber>
    </recommendedName>
    <alternativeName>
        <fullName evidence="8">Formylglycinamide ribonucleotide amidotransferase subunit I</fullName>
        <shortName evidence="8">FGAR amidotransferase I</shortName>
        <shortName evidence="8">FGAR-AT I</shortName>
    </alternativeName>
    <alternativeName>
        <fullName evidence="8">Glutaminase PurQ</fullName>
        <ecNumber evidence="8">3.5.1.2</ecNumber>
    </alternativeName>
    <alternativeName>
        <fullName evidence="8">Phosphoribosylformylglycinamidine synthase subunit I</fullName>
    </alternativeName>
</protein>
<dbReference type="SUPFAM" id="SSF52317">
    <property type="entry name" value="Class I glutamine amidotransferase-like"/>
    <property type="match status" value="1"/>
</dbReference>
<dbReference type="CDD" id="cd01740">
    <property type="entry name" value="GATase1_FGAR_AT"/>
    <property type="match status" value="1"/>
</dbReference>
<comment type="caution">
    <text evidence="9">The sequence shown here is derived from an EMBL/GenBank/DDBJ whole genome shotgun (WGS) entry which is preliminary data.</text>
</comment>
<evidence type="ECO:0000313" key="9">
    <source>
        <dbReference type="EMBL" id="HHS01801.1"/>
    </source>
</evidence>
<dbReference type="EC" id="6.3.5.3" evidence="8"/>
<dbReference type="HAMAP" id="MF_00421">
    <property type="entry name" value="PurQ"/>
    <property type="match status" value="1"/>
</dbReference>
<comment type="pathway">
    <text evidence="8">Purine metabolism; IMP biosynthesis via de novo pathway; 5-amino-1-(5-phospho-D-ribosyl)imidazole from N(2)-formyl-N(1)-(5-phospho-D-ribosyl)glycinamide: step 1/2.</text>
</comment>
<evidence type="ECO:0000256" key="7">
    <source>
        <dbReference type="ARBA" id="ARBA00022962"/>
    </source>
</evidence>
<feature type="active site" evidence="8">
    <location>
        <position position="204"/>
    </location>
</feature>
<name>A0A7C5Z734_9FIRM</name>
<dbReference type="GO" id="GO:0005737">
    <property type="term" value="C:cytoplasm"/>
    <property type="evidence" value="ECO:0007669"/>
    <property type="project" value="UniProtKB-SubCell"/>
</dbReference>
<sequence length="232" mass="25942">MKFGVVVFPGSNCDSDCFHVIKDVINEDVEYIWHNSDDKLTGFDCIILPGGFSYGDYLRAGAIARFSKVMPRIEEFAQSGGLVIGICNGFQILTESHLLPGALIRNKNLKFICSDQYVKVVNTNTPFTNLYEKDEIINLPIAHGEGNYVVDEETLKEMIQNQQIILQYCDKYGNVSDETNPNGSVLSIAGVCNKEKNVFGLMPHPERSSEKILGCEDGKRVFLSIVNYLKSR</sequence>
<dbReference type="PIRSF" id="PIRSF001586">
    <property type="entry name" value="FGAM_synth_I"/>
    <property type="match status" value="1"/>
</dbReference>
<dbReference type="PANTHER" id="PTHR47552">
    <property type="entry name" value="PHOSPHORIBOSYLFORMYLGLYCINAMIDINE SYNTHASE SUBUNIT PURQ"/>
    <property type="match status" value="1"/>
</dbReference>
<comment type="subcellular location">
    <subcellularLocation>
        <location evidence="8">Cytoplasm</location>
    </subcellularLocation>
</comment>
<dbReference type="EC" id="3.5.1.2" evidence="8"/>
<comment type="catalytic activity">
    <reaction evidence="8">
        <text>L-glutamine + H2O = L-glutamate + NH4(+)</text>
        <dbReference type="Rhea" id="RHEA:15889"/>
        <dbReference type="ChEBI" id="CHEBI:15377"/>
        <dbReference type="ChEBI" id="CHEBI:28938"/>
        <dbReference type="ChEBI" id="CHEBI:29985"/>
        <dbReference type="ChEBI" id="CHEBI:58359"/>
        <dbReference type="EC" id="3.5.1.2"/>
    </reaction>
</comment>
<accession>A0A7C5Z734</accession>
<dbReference type="GO" id="GO:0004642">
    <property type="term" value="F:phosphoribosylformylglycinamidine synthase activity"/>
    <property type="evidence" value="ECO:0007669"/>
    <property type="project" value="UniProtKB-UniRule"/>
</dbReference>
<organism evidence="9">
    <name type="scientific">Caldicellulosiruptor owensensis</name>
    <dbReference type="NCBI Taxonomy" id="55205"/>
    <lineage>
        <taxon>Bacteria</taxon>
        <taxon>Bacillati</taxon>
        <taxon>Bacillota</taxon>
        <taxon>Bacillota incertae sedis</taxon>
        <taxon>Caldicellulosiruptorales</taxon>
        <taxon>Caldicellulosiruptoraceae</taxon>
        <taxon>Caldicellulosiruptor</taxon>
    </lineage>
</organism>
<dbReference type="SMART" id="SM01211">
    <property type="entry name" value="GATase_5"/>
    <property type="match status" value="1"/>
</dbReference>
<keyword evidence="3 8" id="KW-0547">Nucleotide-binding</keyword>
<dbReference type="Pfam" id="PF13507">
    <property type="entry name" value="GATase_5"/>
    <property type="match status" value="1"/>
</dbReference>
<dbReference type="EMBL" id="DRUZ01000060">
    <property type="protein sequence ID" value="HHS01801.1"/>
    <property type="molecule type" value="Genomic_DNA"/>
</dbReference>
<evidence type="ECO:0000256" key="4">
    <source>
        <dbReference type="ARBA" id="ARBA00022755"/>
    </source>
</evidence>
<feature type="active site" description="Nucleophile" evidence="8">
    <location>
        <position position="87"/>
    </location>
</feature>
<keyword evidence="6 8" id="KW-0067">ATP-binding</keyword>
<keyword evidence="4 8" id="KW-0658">Purine biosynthesis</keyword>
<reference evidence="9" key="1">
    <citation type="journal article" date="2020" name="mSystems">
        <title>Genome- and Community-Level Interaction Insights into Carbon Utilization and Element Cycling Functions of Hydrothermarchaeota in Hydrothermal Sediment.</title>
        <authorList>
            <person name="Zhou Z."/>
            <person name="Liu Y."/>
            <person name="Xu W."/>
            <person name="Pan J."/>
            <person name="Luo Z.H."/>
            <person name="Li M."/>
        </authorList>
    </citation>
    <scope>NUCLEOTIDE SEQUENCE [LARGE SCALE GENOMIC DNA]</scope>
    <source>
        <strain evidence="9">SpSt-102</strain>
    </source>
</reference>
<gene>
    <name evidence="8 9" type="primary">purQ</name>
    <name evidence="9" type="ORF">ENL71_04630</name>
</gene>